<dbReference type="REBASE" id="77268">
    <property type="entry name" value="SpiSOORF2111P"/>
</dbReference>
<organism evidence="1 2">
    <name type="scientific">Candidatus Sodalis pierantonii str. SOPE</name>
    <dbReference type="NCBI Taxonomy" id="2342"/>
    <lineage>
        <taxon>Bacteria</taxon>
        <taxon>Pseudomonadati</taxon>
        <taxon>Pseudomonadota</taxon>
        <taxon>Gammaproteobacteria</taxon>
        <taxon>Enterobacterales</taxon>
        <taxon>Bruguierivoracaceae</taxon>
        <taxon>Sodalis</taxon>
    </lineage>
</organism>
<dbReference type="Proteomes" id="UP000019025">
    <property type="component" value="Chromosome"/>
</dbReference>
<reference evidence="1 2" key="1">
    <citation type="journal article" date="2014" name="Genome Biol. Evol.">
        <title>Genome degeneration and adaptation in a nascent stage of symbiosis.</title>
        <authorList>
            <person name="Oakeson K.F."/>
            <person name="Gil R."/>
            <person name="Clayton A.L."/>
            <person name="Dunn D.M."/>
            <person name="von Niederhausern A.C."/>
            <person name="Hamil C."/>
            <person name="Aoyagi A."/>
            <person name="Duval B."/>
            <person name="Baca A."/>
            <person name="Silva F.J."/>
            <person name="Vallier A."/>
            <person name="Jackson D.G."/>
            <person name="Latorre A."/>
            <person name="Weiss R.B."/>
            <person name="Heddi A."/>
            <person name="Moya A."/>
            <person name="Dale C."/>
        </authorList>
    </citation>
    <scope>NUCLEOTIDE SEQUENCE [LARGE SCALE GENOMIC DNA]</scope>
    <source>
        <strain evidence="2">none</strain>
    </source>
</reference>
<name>W0HJP8_9GAMM</name>
<proteinExistence type="predicted"/>
<gene>
    <name evidence="1" type="ORF">SOPEG_2112</name>
</gene>
<dbReference type="EMBL" id="CP006568">
    <property type="protein sequence ID" value="AHF74009.1"/>
    <property type="molecule type" value="Genomic_DNA"/>
</dbReference>
<protein>
    <submittedName>
        <fullName evidence="1">Putative type II restriction enzyme</fullName>
    </submittedName>
</protein>
<accession>W0HJP8</accession>
<dbReference type="AlphaFoldDB" id="W0HJP8"/>
<evidence type="ECO:0000313" key="2">
    <source>
        <dbReference type="Proteomes" id="UP000019025"/>
    </source>
</evidence>
<dbReference type="KEGG" id="pes:SOPEG_2112"/>
<dbReference type="RefSeq" id="WP_200867876.1">
    <property type="nucleotide sequence ID" value="NZ_CP006568.1"/>
</dbReference>
<dbReference type="STRING" id="2342.SOPEG_2112"/>
<evidence type="ECO:0000313" key="1">
    <source>
        <dbReference type="EMBL" id="AHF74009.1"/>
    </source>
</evidence>
<keyword evidence="2" id="KW-1185">Reference proteome</keyword>
<dbReference type="HOGENOM" id="CLU_110623_0_0_6"/>
<sequence>MFADKIDLTLEHMWAEAANFAEIESKYDEPALYGVTDGKAIGTYLEHKFTSHLMERYWFGAGNTANGIDLPSLNVDIKVTCIRQPQSSCPYKSARQKIYGLSYHLIVFVYEKVDDPFARTGRLNMMHTIFVDKGRTADFQTTHGLRQIIANEGNADDIVAFLQDRNLPVDEIEARNIAETILAEPPLQGYLTISNALQWRLQYSRVIIQAGTVDGLERVR</sequence>
<dbReference type="eggNOG" id="COG0827">
    <property type="taxonomic scope" value="Bacteria"/>
</dbReference>